<evidence type="ECO:0008006" key="6">
    <source>
        <dbReference type="Google" id="ProtNLM"/>
    </source>
</evidence>
<dbReference type="InterPro" id="IPR002885">
    <property type="entry name" value="PPR_rpt"/>
</dbReference>
<name>A0A6V7QQQ3_ANACO</name>
<feature type="repeat" description="PPR" evidence="3">
    <location>
        <begin position="418"/>
        <end position="452"/>
    </location>
</feature>
<sequence>MYNTLLLLLLPSCRRPPLPPPSLPQLPPPSVGTVAPITNVASWVATLGVWSGDGGQAPFSSSSSSSSLNIQQPFPTPLLLNQCTPTLSLPTTIIFPFPFPSPPRPPGNGGDAPAPPLRPLPLPLPSLPRLLLRLRLRHTLLHPRFLLQPPRSHGRQSPSPSLLLHRRPLRPPSAAAAAAQALGFYSWVEHRCGFAHDELTCRAMARVLARARALPALWRFLRRSETLVTTPTVTSVIQTLGEEGLFKQALAAFYRMKQLHCKPDVRCYNAVIAALCRAGWFRKARLLLDQMELPGARCPPDSYTYTIFITFYCKRSLETGCRKAIRRRIWEANHMFRRMVFNGYTPDVVTYNCLIDGLCKTYRIGRAHELFDEMSKKGCTPNRVTYNSFIRYYSAINEVDKAVNMMRDMVEREHGKPTSSSYTPIIHSLCESHRIKEARDFLVEMVEGGHVPREFTYKLVRNALDCAGEEGLPEEMCQRIEDGIDARIKQVMRVKPLMRR</sequence>
<dbReference type="Gene3D" id="1.25.40.10">
    <property type="entry name" value="Tetratricopeptide repeat domain"/>
    <property type="match status" value="2"/>
</dbReference>
<proteinExistence type="predicted"/>
<evidence type="ECO:0000256" key="2">
    <source>
        <dbReference type="ARBA" id="ARBA00022946"/>
    </source>
</evidence>
<feature type="repeat" description="PPR" evidence="3">
    <location>
        <begin position="229"/>
        <end position="263"/>
    </location>
</feature>
<evidence type="ECO:0000256" key="3">
    <source>
        <dbReference type="PROSITE-ProRule" id="PRU00708"/>
    </source>
</evidence>
<dbReference type="Pfam" id="PF13041">
    <property type="entry name" value="PPR_2"/>
    <property type="match status" value="2"/>
</dbReference>
<dbReference type="GO" id="GO:0003729">
    <property type="term" value="F:mRNA binding"/>
    <property type="evidence" value="ECO:0007669"/>
    <property type="project" value="TreeGrafter"/>
</dbReference>
<dbReference type="InterPro" id="IPR011990">
    <property type="entry name" value="TPR-like_helical_dom_sf"/>
</dbReference>
<keyword evidence="2" id="KW-0809">Transit peptide</keyword>
<reference evidence="5" key="1">
    <citation type="submission" date="2020-07" db="EMBL/GenBank/DDBJ databases">
        <authorList>
            <person name="Lin J."/>
        </authorList>
    </citation>
    <scope>NUCLEOTIDE SEQUENCE</scope>
</reference>
<protein>
    <recommendedName>
        <fullName evidence="6">Pentatricopeptide repeat-containing protein</fullName>
    </recommendedName>
</protein>
<dbReference type="NCBIfam" id="TIGR00756">
    <property type="entry name" value="PPR"/>
    <property type="match status" value="5"/>
</dbReference>
<dbReference type="PROSITE" id="PS51375">
    <property type="entry name" value="PPR"/>
    <property type="match status" value="5"/>
</dbReference>
<dbReference type="Pfam" id="PF01535">
    <property type="entry name" value="PPR"/>
    <property type="match status" value="2"/>
</dbReference>
<feature type="repeat" description="PPR" evidence="3">
    <location>
        <begin position="382"/>
        <end position="416"/>
    </location>
</feature>
<organism evidence="5">
    <name type="scientific">Ananas comosus var. bracteatus</name>
    <name type="common">red pineapple</name>
    <dbReference type="NCBI Taxonomy" id="296719"/>
    <lineage>
        <taxon>Eukaryota</taxon>
        <taxon>Viridiplantae</taxon>
        <taxon>Streptophyta</taxon>
        <taxon>Embryophyta</taxon>
        <taxon>Tracheophyta</taxon>
        <taxon>Spermatophyta</taxon>
        <taxon>Magnoliopsida</taxon>
        <taxon>Liliopsida</taxon>
        <taxon>Poales</taxon>
        <taxon>Bromeliaceae</taxon>
        <taxon>Bromelioideae</taxon>
        <taxon>Ananas</taxon>
    </lineage>
</organism>
<dbReference type="EMBL" id="CAJEUB010000003">
    <property type="protein sequence ID" value="CAD1845504.1"/>
    <property type="molecule type" value="Genomic_DNA"/>
</dbReference>
<keyword evidence="1" id="KW-0677">Repeat</keyword>
<feature type="repeat" description="PPR" evidence="3">
    <location>
        <begin position="264"/>
        <end position="298"/>
    </location>
</feature>
<dbReference type="PANTHER" id="PTHR47933:SF76">
    <property type="entry name" value="PENTACOTRIPEPTIDE-REPEAT REGION OF PRORP DOMAIN-CONTAINING PROTEIN"/>
    <property type="match status" value="1"/>
</dbReference>
<feature type="region of interest" description="Disordered" evidence="4">
    <location>
        <begin position="100"/>
        <end position="119"/>
    </location>
</feature>
<dbReference type="InterPro" id="IPR051240">
    <property type="entry name" value="Mito_RNA-Proc/Resp"/>
</dbReference>
<evidence type="ECO:0000256" key="1">
    <source>
        <dbReference type="ARBA" id="ARBA00022737"/>
    </source>
</evidence>
<dbReference type="PANTHER" id="PTHR47933">
    <property type="entry name" value="PENTATRICOPEPTIDE REPEAT-CONTAINING PROTEIN 1, MITOCHONDRIAL"/>
    <property type="match status" value="1"/>
</dbReference>
<evidence type="ECO:0000313" key="5">
    <source>
        <dbReference type="EMBL" id="CAD1845504.1"/>
    </source>
</evidence>
<feature type="repeat" description="PPR" evidence="3">
    <location>
        <begin position="347"/>
        <end position="381"/>
    </location>
</feature>
<accession>A0A6V7QQQ3</accession>
<dbReference type="AlphaFoldDB" id="A0A6V7QQQ3"/>
<gene>
    <name evidence="5" type="ORF">CB5_LOCUS28715</name>
</gene>
<evidence type="ECO:0000256" key="4">
    <source>
        <dbReference type="SAM" id="MobiDB-lite"/>
    </source>
</evidence>